<name>X6LZ84_RETFI</name>
<sequence length="648" mass="75310">MQFVLLNGSQEDRKSNLKKAFGSLRNQKVCRLRGLHNYKDKEHLFRPFVSQFNPSEQFNKILHDVYEDVYGVPMQATKVPTEKATVPKAPEKTNAQDADKEDSESKTIEKGEKVDIDEQDRDDLEDWSADDYDVVYPYDEQFEHEMYAEDDWVDDEDIAAAMKAQNNLGPGSDDENGHDNDKAEKADKNGHDEEDEEANKPNERRKQSVEKSAPKFSFGDEDDAEEEEKKKRDNDEEEDADAEENGDDNDNDNDDDDDDDGEKRKRNKKKDNEDKDLKFVFDNDDGDGNKGTEQETDERNHARKSKRKGPCQGAEKKKVQSEETNDKHINELNAYQILKEIEVEIIYFVHKYMNMEKKQKSTQPANGTHPRDGDKPNGASEPVDKILAMSWDANVCELVESKTLEQMEQEKQKAKQEEMLRINEKTTEMLRLPRIMRHGHTHKHEQDNHGNNVATDAYCSSSEGEGSHSDRDWDESDDMDSWLPENMKNKHGLKQKKELLRMKQKHRSRDKQHWRRNRATAKELIENIIYSNSDSEGKLHFENGEDGIDHDDDNHSNASEHDDEDHADHKHDAQNKLKLEQQIVDNENTRTFFMKVAIGEGADECVHVRVFWDGYLAQLQNIVFNKSRTDRLKKMKNLFRNRTMAQHL</sequence>
<protein>
    <submittedName>
        <fullName evidence="3">Uncharacterized protein</fullName>
    </submittedName>
</protein>
<feature type="region of interest" description="Disordered" evidence="2">
    <location>
        <begin position="358"/>
        <end position="382"/>
    </location>
</feature>
<feature type="compositionally biased region" description="Basic and acidic residues" evidence="2">
    <location>
        <begin position="270"/>
        <end position="300"/>
    </location>
</feature>
<organism evidence="3 4">
    <name type="scientific">Reticulomyxa filosa</name>
    <dbReference type="NCBI Taxonomy" id="46433"/>
    <lineage>
        <taxon>Eukaryota</taxon>
        <taxon>Sar</taxon>
        <taxon>Rhizaria</taxon>
        <taxon>Retaria</taxon>
        <taxon>Foraminifera</taxon>
        <taxon>Monothalamids</taxon>
        <taxon>Reticulomyxidae</taxon>
        <taxon>Reticulomyxa</taxon>
    </lineage>
</organism>
<feature type="compositionally biased region" description="Acidic residues" evidence="2">
    <location>
        <begin position="117"/>
        <end position="132"/>
    </location>
</feature>
<feature type="compositionally biased region" description="Basic and acidic residues" evidence="2">
    <location>
        <begin position="103"/>
        <end position="116"/>
    </location>
</feature>
<feature type="region of interest" description="Disordered" evidence="2">
    <location>
        <begin position="79"/>
        <end position="132"/>
    </location>
</feature>
<feature type="compositionally biased region" description="Basic residues" evidence="2">
    <location>
        <begin position="502"/>
        <end position="518"/>
    </location>
</feature>
<feature type="region of interest" description="Disordered" evidence="2">
    <location>
        <begin position="535"/>
        <end position="573"/>
    </location>
</feature>
<gene>
    <name evidence="3" type="ORF">RFI_30487</name>
</gene>
<evidence type="ECO:0000313" key="4">
    <source>
        <dbReference type="Proteomes" id="UP000023152"/>
    </source>
</evidence>
<evidence type="ECO:0000313" key="3">
    <source>
        <dbReference type="EMBL" id="ETO06904.1"/>
    </source>
</evidence>
<keyword evidence="1" id="KW-0175">Coiled coil</keyword>
<evidence type="ECO:0000256" key="2">
    <source>
        <dbReference type="SAM" id="MobiDB-lite"/>
    </source>
</evidence>
<evidence type="ECO:0000256" key="1">
    <source>
        <dbReference type="SAM" id="Coils"/>
    </source>
</evidence>
<dbReference type="AlphaFoldDB" id="X6LZ84"/>
<feature type="compositionally biased region" description="Basic and acidic residues" evidence="2">
    <location>
        <begin position="175"/>
        <end position="191"/>
    </location>
</feature>
<feature type="compositionally biased region" description="Acidic residues" evidence="2">
    <location>
        <begin position="148"/>
        <end position="158"/>
    </location>
</feature>
<comment type="caution">
    <text evidence="3">The sequence shown here is derived from an EMBL/GenBank/DDBJ whole genome shotgun (WGS) entry which is preliminary data.</text>
</comment>
<feature type="region of interest" description="Disordered" evidence="2">
    <location>
        <begin position="457"/>
        <end position="518"/>
    </location>
</feature>
<keyword evidence="4" id="KW-1185">Reference proteome</keyword>
<dbReference type="Proteomes" id="UP000023152">
    <property type="component" value="Unassembled WGS sequence"/>
</dbReference>
<feature type="region of interest" description="Disordered" evidence="2">
    <location>
        <begin position="146"/>
        <end position="328"/>
    </location>
</feature>
<feature type="compositionally biased region" description="Acidic residues" evidence="2">
    <location>
        <begin position="235"/>
        <end position="260"/>
    </location>
</feature>
<accession>X6LZ84</accession>
<feature type="compositionally biased region" description="Basic and acidic residues" evidence="2">
    <location>
        <begin position="552"/>
        <end position="573"/>
    </location>
</feature>
<proteinExistence type="predicted"/>
<feature type="compositionally biased region" description="Basic and acidic residues" evidence="2">
    <location>
        <begin position="314"/>
        <end position="328"/>
    </location>
</feature>
<feature type="coiled-coil region" evidence="1">
    <location>
        <begin position="397"/>
        <end position="424"/>
    </location>
</feature>
<feature type="compositionally biased region" description="Basic and acidic residues" evidence="2">
    <location>
        <begin position="198"/>
        <end position="213"/>
    </location>
</feature>
<reference evidence="3 4" key="1">
    <citation type="journal article" date="2013" name="Curr. Biol.">
        <title>The Genome of the Foraminiferan Reticulomyxa filosa.</title>
        <authorList>
            <person name="Glockner G."/>
            <person name="Hulsmann N."/>
            <person name="Schleicher M."/>
            <person name="Noegel A.A."/>
            <person name="Eichinger L."/>
            <person name="Gallinger C."/>
            <person name="Pawlowski J."/>
            <person name="Sierra R."/>
            <person name="Euteneuer U."/>
            <person name="Pillet L."/>
            <person name="Moustafa A."/>
            <person name="Platzer M."/>
            <person name="Groth M."/>
            <person name="Szafranski K."/>
            <person name="Schliwa M."/>
        </authorList>
    </citation>
    <scope>NUCLEOTIDE SEQUENCE [LARGE SCALE GENOMIC DNA]</scope>
</reference>
<dbReference type="EMBL" id="ASPP01026692">
    <property type="protein sequence ID" value="ETO06904.1"/>
    <property type="molecule type" value="Genomic_DNA"/>
</dbReference>